<keyword evidence="3" id="KW-1185">Reference proteome</keyword>
<dbReference type="RefSeq" id="XP_060459695.1">
    <property type="nucleotide sequence ID" value="XM_060603397.1"/>
</dbReference>
<feature type="region of interest" description="Disordered" evidence="1">
    <location>
        <begin position="215"/>
        <end position="278"/>
    </location>
</feature>
<evidence type="ECO:0000256" key="1">
    <source>
        <dbReference type="SAM" id="MobiDB-lite"/>
    </source>
</evidence>
<sequence length="278" mass="30499">MPQALPVPQPAPPTPQALASRASIYSGSEFNYEPDLTLAHHFPRTEYLRLNYYASPDVRYSARMLWAARDASTEWARAVAAKEWSALDGDTINLAVFDKAYELNQAQWPRRTNTRPAGWQVETDGYALEAYNAAARQLRPLRARMPPSRPILFFCRLALDLRAVPLVDAGPYNPRLSLLKSDDIGMLLGVYDPLVRHKAALESDLAQAVLVNDTPLRPSAQGQSGSSASGTGEDDGPTPTRTGTPSTQPTDAAVTGTSDHRPSRSSIEDVFYHAPVRK</sequence>
<dbReference type="EMBL" id="AP028218">
    <property type="protein sequence ID" value="BEI94430.1"/>
    <property type="molecule type" value="Genomic_DNA"/>
</dbReference>
<dbReference type="Proteomes" id="UP001233271">
    <property type="component" value="Chromosome 7a"/>
</dbReference>
<gene>
    <name evidence="2" type="ORF">CcaverHIS019_0700020</name>
</gene>
<protein>
    <submittedName>
        <fullName evidence="2">Uncharacterized protein</fullName>
    </submittedName>
</protein>
<dbReference type="AlphaFoldDB" id="A0AA48L9K9"/>
<organism evidence="2 3">
    <name type="scientific">Cutaneotrichosporon cavernicola</name>
    <dbReference type="NCBI Taxonomy" id="279322"/>
    <lineage>
        <taxon>Eukaryota</taxon>
        <taxon>Fungi</taxon>
        <taxon>Dikarya</taxon>
        <taxon>Basidiomycota</taxon>
        <taxon>Agaricomycotina</taxon>
        <taxon>Tremellomycetes</taxon>
        <taxon>Trichosporonales</taxon>
        <taxon>Trichosporonaceae</taxon>
        <taxon>Cutaneotrichosporon</taxon>
    </lineage>
</organism>
<feature type="compositionally biased region" description="Low complexity" evidence="1">
    <location>
        <begin position="219"/>
        <end position="251"/>
    </location>
</feature>
<accession>A0AA48L9K9</accession>
<evidence type="ECO:0000313" key="3">
    <source>
        <dbReference type="Proteomes" id="UP001233271"/>
    </source>
</evidence>
<dbReference type="GeneID" id="85498300"/>
<feature type="compositionally biased region" description="Basic and acidic residues" evidence="1">
    <location>
        <begin position="258"/>
        <end position="271"/>
    </location>
</feature>
<proteinExistence type="predicted"/>
<reference evidence="2" key="1">
    <citation type="journal article" date="2023" name="BMC Genomics">
        <title>Chromosome-level genome assemblies of Cutaneotrichosporon spp. (Trichosporonales, Basidiomycota) reveal imbalanced evolution between nucleotide sequences and chromosome synteny.</title>
        <authorList>
            <person name="Kobayashi Y."/>
            <person name="Kayamori A."/>
            <person name="Aoki K."/>
            <person name="Shiwa Y."/>
            <person name="Matsutani M."/>
            <person name="Fujita N."/>
            <person name="Sugita T."/>
            <person name="Iwasaki W."/>
            <person name="Tanaka N."/>
            <person name="Takashima M."/>
        </authorList>
    </citation>
    <scope>NUCLEOTIDE SEQUENCE</scope>
    <source>
        <strain evidence="2">HIS019</strain>
    </source>
</reference>
<name>A0AA48L9K9_9TREE</name>
<evidence type="ECO:0000313" key="2">
    <source>
        <dbReference type="EMBL" id="BEI94430.1"/>
    </source>
</evidence>
<dbReference type="KEGG" id="ccac:CcaHIS019_0700020"/>